<evidence type="ECO:0000313" key="1">
    <source>
        <dbReference type="EMBL" id="GES53677.1"/>
    </source>
</evidence>
<proteinExistence type="predicted"/>
<evidence type="ECO:0000313" key="2">
    <source>
        <dbReference type="Proteomes" id="UP000390335"/>
    </source>
</evidence>
<keyword evidence="2" id="KW-1185">Reference proteome</keyword>
<protein>
    <recommendedName>
        <fullName evidence="3">DUF488 domain-containing protein</fullName>
    </recommendedName>
</protein>
<dbReference type="Pfam" id="PF22752">
    <property type="entry name" value="DUF488-N3i"/>
    <property type="match status" value="1"/>
</dbReference>
<comment type="caution">
    <text evidence="1">The sequence shown here is derived from an EMBL/GenBank/DDBJ whole genome shotgun (WGS) entry which is preliminary data.</text>
</comment>
<dbReference type="Proteomes" id="UP000390335">
    <property type="component" value="Unassembled WGS sequence"/>
</dbReference>
<organism evidence="1 2">
    <name type="scientific">Rhizobium dioscoreae</name>
    <dbReference type="NCBI Taxonomy" id="2653122"/>
    <lineage>
        <taxon>Bacteria</taxon>
        <taxon>Pseudomonadati</taxon>
        <taxon>Pseudomonadota</taxon>
        <taxon>Alphaproteobacteria</taxon>
        <taxon>Hyphomicrobiales</taxon>
        <taxon>Rhizobiaceae</taxon>
        <taxon>Rhizobium/Agrobacterium group</taxon>
        <taxon>Rhizobium</taxon>
    </lineage>
</organism>
<evidence type="ECO:0008006" key="3">
    <source>
        <dbReference type="Google" id="ProtNLM"/>
    </source>
</evidence>
<dbReference type="RefSeq" id="WP_210386787.1">
    <property type="nucleotide sequence ID" value="NZ_BLAJ01000024.1"/>
</dbReference>
<accession>A0ABQ0ZE95</accession>
<dbReference type="PANTHER" id="PTHR36849:SF1">
    <property type="entry name" value="CYTOPLASMIC PROTEIN"/>
    <property type="match status" value="1"/>
</dbReference>
<name>A0ABQ0ZE95_9HYPH</name>
<dbReference type="PANTHER" id="PTHR36849">
    <property type="entry name" value="CYTOPLASMIC PROTEIN-RELATED"/>
    <property type="match status" value="1"/>
</dbReference>
<dbReference type="EMBL" id="BLAJ01000024">
    <property type="protein sequence ID" value="GES53677.1"/>
    <property type="molecule type" value="Genomic_DNA"/>
</dbReference>
<dbReference type="InterPro" id="IPR052552">
    <property type="entry name" value="YeaO-like"/>
</dbReference>
<gene>
    <name evidence="1" type="ORF">RsS93_62910</name>
</gene>
<sequence>MIVRLKRVYDAPEVRDGERILVDRLWPRGLAKSDTKLDRWLKDVAPSSDLRKWFGHRADRWGEFADRYRRELADNEAFSELRRLAADRDLTLVYAAHDPKHNHALVLLSELVDALG</sequence>
<reference evidence="1 2" key="1">
    <citation type="journal article" date="2020" name="Genome Biol. Evol.">
        <title>Rhizobium dioscoreae sp. nov., a plant growth-promoting bacterium isolated from yam (Dioscorea species).</title>
        <authorList>
            <person name="Ouyabe M."/>
            <person name="Tanaka N."/>
            <person name="Shiwa Y."/>
            <person name="Fujita N."/>
            <person name="Kikuno H."/>
            <person name="Babil P."/>
            <person name="Shiwachi H."/>
        </authorList>
    </citation>
    <scope>NUCLEOTIDE SEQUENCE [LARGE SCALE GENOMIC DNA]</scope>
    <source>
        <strain evidence="1 2">S-93</strain>
    </source>
</reference>